<protein>
    <recommendedName>
        <fullName evidence="6">SRCR domain-containing protein</fullName>
    </recommendedName>
</protein>
<dbReference type="GO" id="GO:0031638">
    <property type="term" value="P:zymogen activation"/>
    <property type="evidence" value="ECO:0007669"/>
    <property type="project" value="TreeGrafter"/>
</dbReference>
<evidence type="ECO:0000256" key="4">
    <source>
        <dbReference type="ARBA" id="ARBA00023180"/>
    </source>
</evidence>
<feature type="disulfide bond" evidence="5">
    <location>
        <begin position="139"/>
        <end position="149"/>
    </location>
</feature>
<dbReference type="AlphaFoldDB" id="A0AAW0ICR9"/>
<keyword evidence="1" id="KW-0732">Signal</keyword>
<feature type="domain" description="SRCR" evidence="6">
    <location>
        <begin position="70"/>
        <end position="170"/>
    </location>
</feature>
<sequence>KLLFLSSFPPWYNGNNSTLQGIWEPCKDVRVRGFSHVLGTQVVLLGSRLNIRRHSGGGVDYLSPEDWLPVQLVEGSNRCSGRVEVYFEGVWGTVCDDLWDEKEAQVVCQQLGCGVAVSTQGEAPFGQGSGPILLDDVQCSGSEVSLGQCSHAGWFIHNCGHEEDVGVVCSGKSLPIFPKELIFHFSQSFSFLPDPKKTLITYCLVGSKVLSAHGPRHLPECHLKYRGILAHETAVPKNLKTFPQKMKLREILLFLSPNSVGMGQNSPLLLDYDLRAKKDQAHPVSDRIACAICSNVLYNWPQLQLANGSGRCSGRVEVFYHGQWGRVCDDQWDLREAHVVCRQLNCGHALEAPVEARFGDGPGEFLLDEMGCTGTESFLEQCPHAGWHLHNCGPGEDASVIC</sequence>
<feature type="disulfide bond" evidence="5">
    <location>
        <begin position="372"/>
        <end position="382"/>
    </location>
</feature>
<evidence type="ECO:0000256" key="2">
    <source>
        <dbReference type="ARBA" id="ARBA00022737"/>
    </source>
</evidence>
<keyword evidence="4" id="KW-0325">Glycoprotein</keyword>
<evidence type="ECO:0000259" key="6">
    <source>
        <dbReference type="PROSITE" id="PS50287"/>
    </source>
</evidence>
<organism evidence="7 8">
    <name type="scientific">Myodes glareolus</name>
    <name type="common">Bank vole</name>
    <name type="synonym">Clethrionomys glareolus</name>
    <dbReference type="NCBI Taxonomy" id="447135"/>
    <lineage>
        <taxon>Eukaryota</taxon>
        <taxon>Metazoa</taxon>
        <taxon>Chordata</taxon>
        <taxon>Craniata</taxon>
        <taxon>Vertebrata</taxon>
        <taxon>Euteleostomi</taxon>
        <taxon>Mammalia</taxon>
        <taxon>Eutheria</taxon>
        <taxon>Euarchontoglires</taxon>
        <taxon>Glires</taxon>
        <taxon>Rodentia</taxon>
        <taxon>Myomorpha</taxon>
        <taxon>Muroidea</taxon>
        <taxon>Cricetidae</taxon>
        <taxon>Arvicolinae</taxon>
        <taxon>Myodes</taxon>
    </lineage>
</organism>
<feature type="non-terminal residue" evidence="7">
    <location>
        <position position="1"/>
    </location>
</feature>
<reference evidence="7 8" key="1">
    <citation type="journal article" date="2023" name="bioRxiv">
        <title>Conserved and derived expression patterns and positive selection on dental genes reveal complex evolutionary context of ever-growing rodent molars.</title>
        <authorList>
            <person name="Calamari Z.T."/>
            <person name="Song A."/>
            <person name="Cohen E."/>
            <person name="Akter M."/>
            <person name="Roy R.D."/>
            <person name="Hallikas O."/>
            <person name="Christensen M.M."/>
            <person name="Li P."/>
            <person name="Marangoni P."/>
            <person name="Jernvall J."/>
            <person name="Klein O.D."/>
        </authorList>
    </citation>
    <scope>NUCLEOTIDE SEQUENCE [LARGE SCALE GENOMIC DNA]</scope>
    <source>
        <strain evidence="7">V071</strain>
    </source>
</reference>
<evidence type="ECO:0000313" key="7">
    <source>
        <dbReference type="EMBL" id="KAK7812136.1"/>
    </source>
</evidence>
<keyword evidence="8" id="KW-1185">Reference proteome</keyword>
<dbReference type="GO" id="GO:0005886">
    <property type="term" value="C:plasma membrane"/>
    <property type="evidence" value="ECO:0007669"/>
    <property type="project" value="TreeGrafter"/>
</dbReference>
<evidence type="ECO:0000256" key="5">
    <source>
        <dbReference type="PROSITE-ProRule" id="PRU00196"/>
    </source>
</evidence>
<dbReference type="GO" id="GO:0004252">
    <property type="term" value="F:serine-type endopeptidase activity"/>
    <property type="evidence" value="ECO:0007669"/>
    <property type="project" value="TreeGrafter"/>
</dbReference>
<dbReference type="PROSITE" id="PS50287">
    <property type="entry name" value="SRCR_2"/>
    <property type="match status" value="2"/>
</dbReference>
<dbReference type="PANTHER" id="PTHR48071">
    <property type="entry name" value="SRCR DOMAIN-CONTAINING PROTEIN"/>
    <property type="match status" value="1"/>
</dbReference>
<dbReference type="SMART" id="SM00202">
    <property type="entry name" value="SR"/>
    <property type="match status" value="2"/>
</dbReference>
<accession>A0AAW0ICR9</accession>
<feature type="disulfide bond" evidence="5">
    <location>
        <begin position="108"/>
        <end position="169"/>
    </location>
</feature>
<dbReference type="Proteomes" id="UP001488838">
    <property type="component" value="Unassembled WGS sequence"/>
</dbReference>
<dbReference type="Pfam" id="PF00530">
    <property type="entry name" value="SRCR"/>
    <property type="match status" value="2"/>
</dbReference>
<dbReference type="PRINTS" id="PR00258">
    <property type="entry name" value="SPERACTRCPTR"/>
</dbReference>
<dbReference type="EMBL" id="JBBHLL010000159">
    <property type="protein sequence ID" value="KAK7812136.1"/>
    <property type="molecule type" value="Genomic_DNA"/>
</dbReference>
<evidence type="ECO:0000256" key="1">
    <source>
        <dbReference type="ARBA" id="ARBA00022729"/>
    </source>
</evidence>
<evidence type="ECO:0000313" key="8">
    <source>
        <dbReference type="Proteomes" id="UP001488838"/>
    </source>
</evidence>
<dbReference type="Gene3D" id="3.10.250.10">
    <property type="entry name" value="SRCR-like domain"/>
    <property type="match status" value="2"/>
</dbReference>
<dbReference type="PANTHER" id="PTHR48071:SF27">
    <property type="entry name" value="SCAVENGER RECEPTOR CYSTEINE-RICH TYPE 1 PROTEIN M130-LIKE"/>
    <property type="match status" value="1"/>
</dbReference>
<feature type="disulfide bond" evidence="5">
    <location>
        <begin position="328"/>
        <end position="392"/>
    </location>
</feature>
<keyword evidence="3 5" id="KW-1015">Disulfide bond</keyword>
<feature type="disulfide bond" evidence="5">
    <location>
        <begin position="95"/>
        <end position="159"/>
    </location>
</feature>
<name>A0AAW0ICR9_MYOGA</name>
<proteinExistence type="predicted"/>
<dbReference type="FunFam" id="3.10.250.10:FF:000003">
    <property type="entry name" value="Deleted in malignant brain tumors 1"/>
    <property type="match status" value="1"/>
</dbReference>
<feature type="disulfide bond" evidence="5">
    <location>
        <begin position="341"/>
        <end position="402"/>
    </location>
</feature>
<dbReference type="FunFam" id="3.10.250.10:FF:000006">
    <property type="entry name" value="neurotrypsin isoform X2"/>
    <property type="match status" value="1"/>
</dbReference>
<dbReference type="SUPFAM" id="SSF56487">
    <property type="entry name" value="SRCR-like"/>
    <property type="match status" value="2"/>
</dbReference>
<dbReference type="PROSITE" id="PS00420">
    <property type="entry name" value="SRCR_1"/>
    <property type="match status" value="1"/>
</dbReference>
<gene>
    <name evidence="7" type="ORF">U0070_004597</name>
</gene>
<feature type="domain" description="SRCR" evidence="6">
    <location>
        <begin position="303"/>
        <end position="402"/>
    </location>
</feature>
<dbReference type="InterPro" id="IPR036772">
    <property type="entry name" value="SRCR-like_dom_sf"/>
</dbReference>
<evidence type="ECO:0000256" key="3">
    <source>
        <dbReference type="ARBA" id="ARBA00023157"/>
    </source>
</evidence>
<keyword evidence="2" id="KW-0677">Repeat</keyword>
<dbReference type="InterPro" id="IPR001190">
    <property type="entry name" value="SRCR"/>
</dbReference>
<feature type="non-terminal residue" evidence="7">
    <location>
        <position position="402"/>
    </location>
</feature>
<comment type="caution">
    <text evidence="7">The sequence shown here is derived from an EMBL/GenBank/DDBJ whole genome shotgun (WGS) entry which is preliminary data.</text>
</comment>